<dbReference type="PANTHER" id="PTHR30055">
    <property type="entry name" value="HTH-TYPE TRANSCRIPTIONAL REGULATOR RUTR"/>
    <property type="match status" value="1"/>
</dbReference>
<gene>
    <name evidence="7" type="ORF">FHU36_008674</name>
</gene>
<dbReference type="GO" id="GO:0046677">
    <property type="term" value="P:response to antibiotic"/>
    <property type="evidence" value="ECO:0007669"/>
    <property type="project" value="InterPro"/>
</dbReference>
<dbReference type="EMBL" id="JACHJB010000005">
    <property type="protein sequence ID" value="MBB6352078.1"/>
    <property type="molecule type" value="Genomic_DNA"/>
</dbReference>
<evidence type="ECO:0000313" key="8">
    <source>
        <dbReference type="Proteomes" id="UP000583800"/>
    </source>
</evidence>
<evidence type="ECO:0000313" key="7">
    <source>
        <dbReference type="EMBL" id="MBB6352078.1"/>
    </source>
</evidence>
<evidence type="ECO:0000256" key="5">
    <source>
        <dbReference type="PROSITE-ProRule" id="PRU00335"/>
    </source>
</evidence>
<dbReference type="SUPFAM" id="SSF48498">
    <property type="entry name" value="Tetracyclin repressor-like, C-terminal domain"/>
    <property type="match status" value="1"/>
</dbReference>
<dbReference type="PANTHER" id="PTHR30055:SF151">
    <property type="entry name" value="TRANSCRIPTIONAL REGULATORY PROTEIN"/>
    <property type="match status" value="1"/>
</dbReference>
<dbReference type="InterPro" id="IPR009057">
    <property type="entry name" value="Homeodomain-like_sf"/>
</dbReference>
<keyword evidence="3 5" id="KW-0238">DNA-binding</keyword>
<feature type="domain" description="HTH tetR-type" evidence="6">
    <location>
        <begin position="15"/>
        <end position="75"/>
    </location>
</feature>
<organism evidence="7 8">
    <name type="scientific">Nonomuraea muscovyensis</name>
    <dbReference type="NCBI Taxonomy" id="1124761"/>
    <lineage>
        <taxon>Bacteria</taxon>
        <taxon>Bacillati</taxon>
        <taxon>Actinomycetota</taxon>
        <taxon>Actinomycetes</taxon>
        <taxon>Streptosporangiales</taxon>
        <taxon>Streptosporangiaceae</taxon>
        <taxon>Nonomuraea</taxon>
    </lineage>
</organism>
<dbReference type="SUPFAM" id="SSF46689">
    <property type="entry name" value="Homeodomain-like"/>
    <property type="match status" value="1"/>
</dbReference>
<evidence type="ECO:0000256" key="2">
    <source>
        <dbReference type="ARBA" id="ARBA00023015"/>
    </source>
</evidence>
<evidence type="ECO:0000256" key="1">
    <source>
        <dbReference type="ARBA" id="ARBA00022491"/>
    </source>
</evidence>
<proteinExistence type="predicted"/>
<keyword evidence="1" id="KW-0678">Repressor</keyword>
<dbReference type="Proteomes" id="UP000583800">
    <property type="component" value="Unassembled WGS sequence"/>
</dbReference>
<dbReference type="GO" id="GO:0003700">
    <property type="term" value="F:DNA-binding transcription factor activity"/>
    <property type="evidence" value="ECO:0007669"/>
    <property type="project" value="TreeGrafter"/>
</dbReference>
<dbReference type="InterPro" id="IPR004111">
    <property type="entry name" value="Repressor_TetR_C"/>
</dbReference>
<evidence type="ECO:0000259" key="6">
    <source>
        <dbReference type="PROSITE" id="PS50977"/>
    </source>
</evidence>
<dbReference type="Gene3D" id="1.10.10.60">
    <property type="entry name" value="Homeodomain-like"/>
    <property type="match status" value="1"/>
</dbReference>
<dbReference type="GO" id="GO:0000976">
    <property type="term" value="F:transcription cis-regulatory region binding"/>
    <property type="evidence" value="ECO:0007669"/>
    <property type="project" value="TreeGrafter"/>
</dbReference>
<keyword evidence="4" id="KW-0804">Transcription</keyword>
<dbReference type="Gene3D" id="1.10.357.10">
    <property type="entry name" value="Tetracycline Repressor, domain 2"/>
    <property type="match status" value="1"/>
</dbReference>
<evidence type="ECO:0000256" key="4">
    <source>
        <dbReference type="ARBA" id="ARBA00023163"/>
    </source>
</evidence>
<dbReference type="GO" id="GO:0045892">
    <property type="term" value="P:negative regulation of DNA-templated transcription"/>
    <property type="evidence" value="ECO:0007669"/>
    <property type="project" value="InterPro"/>
</dbReference>
<keyword evidence="8" id="KW-1185">Reference proteome</keyword>
<dbReference type="PRINTS" id="PR00400">
    <property type="entry name" value="TETREPRESSOR"/>
</dbReference>
<name>A0A7X0CBK6_9ACTN</name>
<dbReference type="InterPro" id="IPR003012">
    <property type="entry name" value="Tet_transcr_reg_TetR"/>
</dbReference>
<dbReference type="InterPro" id="IPR050109">
    <property type="entry name" value="HTH-type_TetR-like_transc_reg"/>
</dbReference>
<accession>A0A7X0CBK6</accession>
<dbReference type="Pfam" id="PF02909">
    <property type="entry name" value="TetR_C_1"/>
    <property type="match status" value="1"/>
</dbReference>
<protein>
    <submittedName>
        <fullName evidence="7">AcrR family transcriptional regulator</fullName>
    </submittedName>
</protein>
<feature type="DNA-binding region" description="H-T-H motif" evidence="5">
    <location>
        <begin position="38"/>
        <end position="57"/>
    </location>
</feature>
<dbReference type="RefSeq" id="WP_185089829.1">
    <property type="nucleotide sequence ID" value="NZ_JACHJB010000005.1"/>
</dbReference>
<evidence type="ECO:0000256" key="3">
    <source>
        <dbReference type="ARBA" id="ARBA00023125"/>
    </source>
</evidence>
<dbReference type="InterPro" id="IPR036271">
    <property type="entry name" value="Tet_transcr_reg_TetR-rel_C_sf"/>
</dbReference>
<dbReference type="PROSITE" id="PS50977">
    <property type="entry name" value="HTH_TETR_2"/>
    <property type="match status" value="1"/>
</dbReference>
<sequence length="226" mass="24816">MPPSRPDRPRTPRTALSRERVLRAAAQVADERGVASVTMRKVAEHLGVEAMSLYYHVAGKDEILDGIVDLVFDEIELPPGEADWKTAMFRRAASARRVLSRHTWALGLMESRRNPGPATLRHHDAVIGSLRAAGFSIGMAAHAFSALDSYVYGFVLQESSLPFSTPDELEDVAETIGRSMPAGMYPHLAEMMTDHALQPGYAYAEEFEFGLGLILDGLERILRGPG</sequence>
<dbReference type="InterPro" id="IPR001647">
    <property type="entry name" value="HTH_TetR"/>
</dbReference>
<dbReference type="AlphaFoldDB" id="A0A7X0CBK6"/>
<dbReference type="Pfam" id="PF00440">
    <property type="entry name" value="TetR_N"/>
    <property type="match status" value="1"/>
</dbReference>
<comment type="caution">
    <text evidence="7">The sequence shown here is derived from an EMBL/GenBank/DDBJ whole genome shotgun (WGS) entry which is preliminary data.</text>
</comment>
<keyword evidence="2" id="KW-0805">Transcription regulation</keyword>
<dbReference type="PRINTS" id="PR00455">
    <property type="entry name" value="HTHTETR"/>
</dbReference>
<reference evidence="7 8" key="1">
    <citation type="submission" date="2020-08" db="EMBL/GenBank/DDBJ databases">
        <title>Sequencing the genomes of 1000 actinobacteria strains.</title>
        <authorList>
            <person name="Klenk H.-P."/>
        </authorList>
    </citation>
    <scope>NUCLEOTIDE SEQUENCE [LARGE SCALE GENOMIC DNA]</scope>
    <source>
        <strain evidence="7 8">DSM 45913</strain>
    </source>
</reference>